<feature type="non-terminal residue" evidence="1">
    <location>
        <position position="1"/>
    </location>
</feature>
<protein>
    <submittedName>
        <fullName evidence="1">Uncharacterized protein</fullName>
    </submittedName>
</protein>
<accession>A0A382XLV5</accession>
<dbReference type="EMBL" id="UINC01168882">
    <property type="protein sequence ID" value="SVD72147.1"/>
    <property type="molecule type" value="Genomic_DNA"/>
</dbReference>
<gene>
    <name evidence="1" type="ORF">METZ01_LOCUS425001</name>
</gene>
<reference evidence="1" key="1">
    <citation type="submission" date="2018-05" db="EMBL/GenBank/DDBJ databases">
        <authorList>
            <person name="Lanie J.A."/>
            <person name="Ng W.-L."/>
            <person name="Kazmierczak K.M."/>
            <person name="Andrzejewski T.M."/>
            <person name="Davidsen T.M."/>
            <person name="Wayne K.J."/>
            <person name="Tettelin H."/>
            <person name="Glass J.I."/>
            <person name="Rusch D."/>
            <person name="Podicherti R."/>
            <person name="Tsui H.-C.T."/>
            <person name="Winkler M.E."/>
        </authorList>
    </citation>
    <scope>NUCLEOTIDE SEQUENCE</scope>
</reference>
<sequence length="40" mass="4374">RKEEVGATVDAASQFSFNTRQSSAVLLSQRMIGAKQFKEG</sequence>
<dbReference type="AlphaFoldDB" id="A0A382XLV5"/>
<organism evidence="1">
    <name type="scientific">marine metagenome</name>
    <dbReference type="NCBI Taxonomy" id="408172"/>
    <lineage>
        <taxon>unclassified sequences</taxon>
        <taxon>metagenomes</taxon>
        <taxon>ecological metagenomes</taxon>
    </lineage>
</organism>
<name>A0A382XLV5_9ZZZZ</name>
<evidence type="ECO:0000313" key="1">
    <source>
        <dbReference type="EMBL" id="SVD72147.1"/>
    </source>
</evidence>
<proteinExistence type="predicted"/>